<dbReference type="Proteomes" id="UP000001514">
    <property type="component" value="Unassembled WGS sequence"/>
</dbReference>
<dbReference type="InParanoid" id="D8SIR6"/>
<organism evidence="2">
    <name type="scientific">Selaginella moellendorffii</name>
    <name type="common">Spikemoss</name>
    <dbReference type="NCBI Taxonomy" id="88036"/>
    <lineage>
        <taxon>Eukaryota</taxon>
        <taxon>Viridiplantae</taxon>
        <taxon>Streptophyta</taxon>
        <taxon>Embryophyta</taxon>
        <taxon>Tracheophyta</taxon>
        <taxon>Lycopodiopsida</taxon>
        <taxon>Selaginellales</taxon>
        <taxon>Selaginellaceae</taxon>
        <taxon>Selaginella</taxon>
    </lineage>
</organism>
<dbReference type="EMBL" id="GL377622">
    <property type="protein sequence ID" value="EFJ15541.1"/>
    <property type="molecule type" value="Genomic_DNA"/>
</dbReference>
<keyword evidence="2" id="KW-1185">Reference proteome</keyword>
<dbReference type="HOGENOM" id="CLU_072928_0_0_1"/>
<dbReference type="Gene3D" id="1.10.3290.10">
    <property type="entry name" value="Fido-like domain"/>
    <property type="match status" value="1"/>
</dbReference>
<dbReference type="KEGG" id="smo:SELMODRAFT_422537"/>
<evidence type="ECO:0000313" key="1">
    <source>
        <dbReference type="EMBL" id="EFJ15541.1"/>
    </source>
</evidence>
<gene>
    <name evidence="1" type="ORF">SELMODRAFT_422537</name>
</gene>
<name>D8SIR6_SELML</name>
<dbReference type="Gramene" id="EFJ15541">
    <property type="protein sequence ID" value="EFJ15541"/>
    <property type="gene ID" value="SELMODRAFT_422537"/>
</dbReference>
<reference evidence="1 2" key="1">
    <citation type="journal article" date="2011" name="Science">
        <title>The Selaginella genome identifies genetic changes associated with the evolution of vascular plants.</title>
        <authorList>
            <person name="Banks J.A."/>
            <person name="Nishiyama T."/>
            <person name="Hasebe M."/>
            <person name="Bowman J.L."/>
            <person name="Gribskov M."/>
            <person name="dePamphilis C."/>
            <person name="Albert V.A."/>
            <person name="Aono N."/>
            <person name="Aoyama T."/>
            <person name="Ambrose B.A."/>
            <person name="Ashton N.W."/>
            <person name="Axtell M.J."/>
            <person name="Barker E."/>
            <person name="Barker M.S."/>
            <person name="Bennetzen J.L."/>
            <person name="Bonawitz N.D."/>
            <person name="Chapple C."/>
            <person name="Cheng C."/>
            <person name="Correa L.G."/>
            <person name="Dacre M."/>
            <person name="DeBarry J."/>
            <person name="Dreyer I."/>
            <person name="Elias M."/>
            <person name="Engstrom E.M."/>
            <person name="Estelle M."/>
            <person name="Feng L."/>
            <person name="Finet C."/>
            <person name="Floyd S.K."/>
            <person name="Frommer W.B."/>
            <person name="Fujita T."/>
            <person name="Gramzow L."/>
            <person name="Gutensohn M."/>
            <person name="Harholt J."/>
            <person name="Hattori M."/>
            <person name="Heyl A."/>
            <person name="Hirai T."/>
            <person name="Hiwatashi Y."/>
            <person name="Ishikawa M."/>
            <person name="Iwata M."/>
            <person name="Karol K.G."/>
            <person name="Koehler B."/>
            <person name="Kolukisaoglu U."/>
            <person name="Kubo M."/>
            <person name="Kurata T."/>
            <person name="Lalonde S."/>
            <person name="Li K."/>
            <person name="Li Y."/>
            <person name="Litt A."/>
            <person name="Lyons E."/>
            <person name="Manning G."/>
            <person name="Maruyama T."/>
            <person name="Michael T.P."/>
            <person name="Mikami K."/>
            <person name="Miyazaki S."/>
            <person name="Morinaga S."/>
            <person name="Murata T."/>
            <person name="Mueller-Roeber B."/>
            <person name="Nelson D.R."/>
            <person name="Obara M."/>
            <person name="Oguri Y."/>
            <person name="Olmstead R.G."/>
            <person name="Onodera N."/>
            <person name="Petersen B.L."/>
            <person name="Pils B."/>
            <person name="Prigge M."/>
            <person name="Rensing S.A."/>
            <person name="Riano-Pachon D.M."/>
            <person name="Roberts A.W."/>
            <person name="Sato Y."/>
            <person name="Scheller H.V."/>
            <person name="Schulz B."/>
            <person name="Schulz C."/>
            <person name="Shakirov E.V."/>
            <person name="Shibagaki N."/>
            <person name="Shinohara N."/>
            <person name="Shippen D.E."/>
            <person name="Soerensen I."/>
            <person name="Sotooka R."/>
            <person name="Sugimoto N."/>
            <person name="Sugita M."/>
            <person name="Sumikawa N."/>
            <person name="Tanurdzic M."/>
            <person name="Theissen G."/>
            <person name="Ulvskov P."/>
            <person name="Wakazuki S."/>
            <person name="Weng J.K."/>
            <person name="Willats W.W."/>
            <person name="Wipf D."/>
            <person name="Wolf P.G."/>
            <person name="Yang L."/>
            <person name="Zimmer A.D."/>
            <person name="Zhu Q."/>
            <person name="Mitros T."/>
            <person name="Hellsten U."/>
            <person name="Loque D."/>
            <person name="Otillar R."/>
            <person name="Salamov A."/>
            <person name="Schmutz J."/>
            <person name="Shapiro H."/>
            <person name="Lindquist E."/>
            <person name="Lucas S."/>
            <person name="Rokhsar D."/>
            <person name="Grigoriev I.V."/>
        </authorList>
    </citation>
    <scope>NUCLEOTIDE SEQUENCE [LARGE SCALE GENOMIC DNA]</scope>
</reference>
<evidence type="ECO:0000313" key="2">
    <source>
        <dbReference type="Proteomes" id="UP000001514"/>
    </source>
</evidence>
<protein>
    <submittedName>
        <fullName evidence="1">Uncharacterized protein</fullName>
    </submittedName>
</protein>
<sequence>MDAGGLIWGAGGAIQTRRAPVGNDSRDVFRDLIYTERPFWRKTRLSTSNMVAAIAGFRERYEAMPGLHRRWGEAYGSIQGLAQFLFQANRIEQQGYESFDLTLDAVRGGKHLATARHDDRRAEAMRCLNLALASVIDQKIPRFSVEGIALAHETLLATSKPEIAGRIRDEDAFTRTSVGYWRMFRRPASVAAELAELVRDCNLSLAGIFRDIDRDGEDDGVDPPFVDRENYIHCFERADHLGDKVDTLYNLPVFYSDKLGSPDDLTAMIAEGIYVSWKRFFRAMEEASTSTEE</sequence>
<dbReference type="InterPro" id="IPR036597">
    <property type="entry name" value="Fido-like_dom_sf"/>
</dbReference>
<accession>D8SIR6</accession>
<proteinExistence type="predicted"/>
<dbReference type="AlphaFoldDB" id="D8SIR6"/>